<organism evidence="2 4">
    <name type="scientific">Lactiplantibacillus pentosus</name>
    <name type="common">Lactobacillus pentosus</name>
    <dbReference type="NCBI Taxonomy" id="1589"/>
    <lineage>
        <taxon>Bacteria</taxon>
        <taxon>Bacillati</taxon>
        <taxon>Bacillota</taxon>
        <taxon>Bacilli</taxon>
        <taxon>Lactobacillales</taxon>
        <taxon>Lactobacillaceae</taxon>
        <taxon>Lactiplantibacillus</taxon>
    </lineage>
</organism>
<reference evidence="2 4" key="2">
    <citation type="submission" date="2018-10" db="EMBL/GenBank/DDBJ databases">
        <title>Genome sequences of five Lactobacillus pentosus strains isolated from brines of traditionally fermented spanish-style green table olives and differences between them.</title>
        <authorList>
            <person name="Jimenez Diaz R."/>
        </authorList>
    </citation>
    <scope>NUCLEOTIDE SEQUENCE [LARGE SCALE GENOMIC DNA]</scope>
    <source>
        <strain evidence="2 4">IG10</strain>
    </source>
</reference>
<reference evidence="1 3" key="1">
    <citation type="submission" date="2018-03" db="EMBL/GenBank/DDBJ databases">
        <title>Draft Genome Sequences of six Lactobacillus pentosus Strains Isolated from Brines of Traditionally Fermented Spanish-Style Green Table Olives.</title>
        <authorList>
            <person name="Calero-Delgado B."/>
            <person name="Martin-Platero A.M."/>
            <person name="Perez-Pulido A.J."/>
            <person name="Benitez-Cabello A."/>
            <person name="Casimiro-Soriguer C.S."/>
            <person name="Martinez-Bueno M."/>
            <person name="Arroyo-Lopez F.N."/>
            <person name="Rodriguez-Gomez F."/>
            <person name="Bautista-Gallego J."/>
            <person name="Garrido-Fernandez A."/>
            <person name="Jimenez-Diaz R."/>
        </authorList>
    </citation>
    <scope>NUCLEOTIDE SEQUENCE [LARGE SCALE GENOMIC DNA]</scope>
    <source>
        <strain evidence="1 3">IG2</strain>
    </source>
</reference>
<comment type="caution">
    <text evidence="2">The sequence shown here is derived from an EMBL/GenBank/DDBJ whole genome shotgun (WGS) entry which is preliminary data.</text>
</comment>
<accession>A0ABD7INH0</accession>
<dbReference type="Proteomes" id="UP000276249">
    <property type="component" value="Unassembled WGS sequence"/>
</dbReference>
<dbReference type="Proteomes" id="UP000238378">
    <property type="component" value="Unassembled WGS sequence"/>
</dbReference>
<gene>
    <name evidence="1" type="ORF">C6Y08_11675</name>
    <name evidence="2" type="ORF">D6U18_10595</name>
</gene>
<name>A0ABD7INH0_LACPE</name>
<protein>
    <submittedName>
        <fullName evidence="2">Uncharacterized protein</fullName>
    </submittedName>
</protein>
<evidence type="ECO:0000313" key="1">
    <source>
        <dbReference type="EMBL" id="PRO93976.1"/>
    </source>
</evidence>
<dbReference type="AlphaFoldDB" id="A0ABD7INH0"/>
<dbReference type="EMBL" id="RDCJ01000096">
    <property type="protein sequence ID" value="RMW46396.1"/>
    <property type="molecule type" value="Genomic_DNA"/>
</dbReference>
<sequence>MPVGGFLFVSRCAPYSDFWGWLTTLEQGGHRFELTQKPTAQFQIRVFFKPGKFTRTRRISPLSIVSQPLQSGSRSNGG</sequence>
<evidence type="ECO:0000313" key="2">
    <source>
        <dbReference type="EMBL" id="RMW46396.1"/>
    </source>
</evidence>
<keyword evidence="3" id="KW-1185">Reference proteome</keyword>
<evidence type="ECO:0000313" key="3">
    <source>
        <dbReference type="Proteomes" id="UP000238378"/>
    </source>
</evidence>
<evidence type="ECO:0000313" key="4">
    <source>
        <dbReference type="Proteomes" id="UP000276249"/>
    </source>
</evidence>
<proteinExistence type="predicted"/>
<dbReference type="EMBL" id="PVOB01000200">
    <property type="protein sequence ID" value="PRO93976.1"/>
    <property type="molecule type" value="Genomic_DNA"/>
</dbReference>